<evidence type="ECO:0000256" key="2">
    <source>
        <dbReference type="ARBA" id="ARBA00007991"/>
    </source>
</evidence>
<comment type="similarity">
    <text evidence="2">Belongs to the importin beta family.</text>
</comment>
<feature type="non-terminal residue" evidence="6">
    <location>
        <position position="1"/>
    </location>
</feature>
<comment type="subcellular location">
    <subcellularLocation>
        <location evidence="1">Nucleus</location>
    </subcellularLocation>
</comment>
<comment type="caution">
    <text evidence="6">The sequence shown here is derived from an EMBL/GenBank/DDBJ whole genome shotgun (WGS) entry which is preliminary data.</text>
</comment>
<dbReference type="AlphaFoldDB" id="A0A813KAV7"/>
<evidence type="ECO:0000256" key="1">
    <source>
        <dbReference type="ARBA" id="ARBA00004123"/>
    </source>
</evidence>
<sequence length="1123" mass="125065">QIESAGLRGQLWGSSCGGILGPSPAAFGFNLAASRADRISSPKASGSEVYTVTGQSLCKVRVCCRAVFSQEMDQALQALQALYSSPDPATKKEADDWLTKFQQTPAAWQVVDSLLSSGDAPMQFRFFAAQTMRTKVQFDFYELPAESYGSLRDSLLGHIDRGNTLRNYGTESSAGFDQAVALRRKWRQSNPADVELQQHTLAATAALATVAPDRRRLCQRTQGSRQHYPGQLRHFQQRSPAQGDENAPGGAPWEMTVRIGESLYCIDFLASADQVFGENNNLKLMTDSFKREHCKERLQSATSQVVQFLLNLQCPSIQAKRKVLECFLSWIKFTNLQANDIAQNPFLPECFKYVVEGGDLSETATDIIIEVLRMCSLDLSFFQPVIQVILQHITGLRSKFDALLGGGAQAALDADQDGLLQICRIYVETGECLVPLIMAQSNDAQVVGILQVILRCTDLPSQEISSIPLEFWHRLAHEVCRHPETDAKIDQFQGVYVELLSIMLRRCTLSMNEDPFQADDEVTAYRQRFLGLAEAYGPWLIRFKNNHNKQDSLEILTPNTAMEHVLKSLQEGQSHGVAVQEAHFFALASVGARAEVRDGSVLWQLIQSLPPLISQPIQENSPEGAMLHFTKKTAIELLGHLWQWVKTRPDFLRSALEMISQLLLQSVPPGSPAAVLERVKQVQQAPRFKGFGSADYSLSVSDKSMFFDQAASIAFKDICFGGKHHLQDMQELAKVDVGVRSVGDCRKMHHKLMPIRMHLFIVDGIGAVVANLQQDDAFRNGLEQLVTPLVDGLSSERQNPNVLSEILDRLTTIIRQISVREGTTKAADVGRLISSTFWPLIRQTLAQHPSDGKVVEKSCRLLKHSMRCVPDLFKPNVPDVANTLVTAFQQYQHSSYLYSAEILANSYANDPEVVPVLTQLFHQLSSIGLQCLMSAGDRLQEITELVEDFYGMFERYLRYAPMIVLEAPTLPPTLQLWNVVIFVQQKDAVEAIIAFIEAVLGLVAEVSKANRRAGDERKAHYGQMLRPHVMQVAPGFVEALFRLIAGVPTRYVQECLPSILDGVRNAFPQEFPTWLENAFKQLPPNVASKAEQQKFGEQLVRGDDSQVYEAIQDPSLACHSCSA</sequence>
<dbReference type="GO" id="GO:0006606">
    <property type="term" value="P:protein import into nucleus"/>
    <property type="evidence" value="ECO:0007669"/>
    <property type="project" value="TreeGrafter"/>
</dbReference>
<keyword evidence="3" id="KW-0813">Transport</keyword>
<dbReference type="Pfam" id="PF24139">
    <property type="entry name" value="TPR_TNPO3_IPO13_4th"/>
    <property type="match status" value="1"/>
</dbReference>
<evidence type="ECO:0000313" key="7">
    <source>
        <dbReference type="Proteomes" id="UP000626109"/>
    </source>
</evidence>
<gene>
    <name evidence="6" type="ORF">PGLA2088_LOCUS29336</name>
</gene>
<evidence type="ECO:0000259" key="5">
    <source>
        <dbReference type="PROSITE" id="PS50166"/>
    </source>
</evidence>
<organism evidence="6 7">
    <name type="scientific">Polarella glacialis</name>
    <name type="common">Dinoflagellate</name>
    <dbReference type="NCBI Taxonomy" id="89957"/>
    <lineage>
        <taxon>Eukaryota</taxon>
        <taxon>Sar</taxon>
        <taxon>Alveolata</taxon>
        <taxon>Dinophyceae</taxon>
        <taxon>Suessiales</taxon>
        <taxon>Suessiaceae</taxon>
        <taxon>Polarella</taxon>
    </lineage>
</organism>
<keyword evidence="4" id="KW-0539">Nucleus</keyword>
<dbReference type="PROSITE" id="PS50166">
    <property type="entry name" value="IMPORTIN_B_NT"/>
    <property type="match status" value="1"/>
</dbReference>
<feature type="domain" description="Importin N-terminal" evidence="5">
    <location>
        <begin position="94"/>
        <end position="161"/>
    </location>
</feature>
<evidence type="ECO:0000313" key="6">
    <source>
        <dbReference type="EMBL" id="CAE8695430.1"/>
    </source>
</evidence>
<name>A0A813KAV7_POLGL</name>
<protein>
    <recommendedName>
        <fullName evidence="5">Importin N-terminal domain-containing protein</fullName>
    </recommendedName>
</protein>
<accession>A0A813KAV7</accession>
<dbReference type="Gene3D" id="1.25.10.10">
    <property type="entry name" value="Leucine-rich Repeat Variant"/>
    <property type="match status" value="2"/>
</dbReference>
<reference evidence="6" key="1">
    <citation type="submission" date="2021-02" db="EMBL/GenBank/DDBJ databases">
        <authorList>
            <person name="Dougan E. K."/>
            <person name="Rhodes N."/>
            <person name="Thang M."/>
            <person name="Chan C."/>
        </authorList>
    </citation>
    <scope>NUCLEOTIDE SEQUENCE</scope>
</reference>
<dbReference type="InterPro" id="IPR016024">
    <property type="entry name" value="ARM-type_fold"/>
</dbReference>
<proteinExistence type="inferred from homology"/>
<evidence type="ECO:0000256" key="3">
    <source>
        <dbReference type="ARBA" id="ARBA00022448"/>
    </source>
</evidence>
<dbReference type="InterPro" id="IPR058537">
    <property type="entry name" value="TPR_TNPO3_IPO13_4th"/>
</dbReference>
<dbReference type="GO" id="GO:0005737">
    <property type="term" value="C:cytoplasm"/>
    <property type="evidence" value="ECO:0007669"/>
    <property type="project" value="TreeGrafter"/>
</dbReference>
<dbReference type="InterPro" id="IPR051345">
    <property type="entry name" value="Importin_beta-like_NTR"/>
</dbReference>
<dbReference type="SMART" id="SM00913">
    <property type="entry name" value="IBN_N"/>
    <property type="match status" value="1"/>
</dbReference>
<dbReference type="Proteomes" id="UP000626109">
    <property type="component" value="Unassembled WGS sequence"/>
</dbReference>
<dbReference type="PANTHER" id="PTHR12363">
    <property type="entry name" value="TRANSPORTIN 3 AND IMPORTIN 13"/>
    <property type="match status" value="1"/>
</dbReference>
<dbReference type="Pfam" id="PF03810">
    <property type="entry name" value="IBN_N"/>
    <property type="match status" value="1"/>
</dbReference>
<dbReference type="InterPro" id="IPR001494">
    <property type="entry name" value="Importin-beta_N"/>
</dbReference>
<dbReference type="PANTHER" id="PTHR12363:SF33">
    <property type="entry name" value="IMPORTIN-13"/>
    <property type="match status" value="1"/>
</dbReference>
<dbReference type="GO" id="GO:0005634">
    <property type="term" value="C:nucleus"/>
    <property type="evidence" value="ECO:0007669"/>
    <property type="project" value="UniProtKB-SubCell"/>
</dbReference>
<dbReference type="InterPro" id="IPR011989">
    <property type="entry name" value="ARM-like"/>
</dbReference>
<dbReference type="Pfam" id="PF24138">
    <property type="entry name" value="TPR_TNPO3_IPO13_2nd"/>
    <property type="match status" value="1"/>
</dbReference>
<dbReference type="SUPFAM" id="SSF48371">
    <property type="entry name" value="ARM repeat"/>
    <property type="match status" value="1"/>
</dbReference>
<dbReference type="GO" id="GO:0031267">
    <property type="term" value="F:small GTPase binding"/>
    <property type="evidence" value="ECO:0007669"/>
    <property type="project" value="InterPro"/>
</dbReference>
<dbReference type="InterPro" id="IPR057941">
    <property type="entry name" value="TPR_TNPO3_IPO13_2nd"/>
</dbReference>
<dbReference type="EMBL" id="CAJNNW010028266">
    <property type="protein sequence ID" value="CAE8695430.1"/>
    <property type="molecule type" value="Genomic_DNA"/>
</dbReference>
<evidence type="ECO:0000256" key="4">
    <source>
        <dbReference type="ARBA" id="ARBA00023242"/>
    </source>
</evidence>